<feature type="domain" description="Microcin J25-processing protein McjB C-terminal" evidence="2">
    <location>
        <begin position="28"/>
        <end position="134"/>
    </location>
</feature>
<reference evidence="4" key="1">
    <citation type="journal article" date="2019" name="Int. J. Syst. Evol. Microbiol.">
        <title>The Global Catalogue of Microorganisms (GCM) 10K type strain sequencing project: providing services to taxonomists for standard genome sequencing and annotation.</title>
        <authorList>
            <consortium name="The Broad Institute Genomics Platform"/>
            <consortium name="The Broad Institute Genome Sequencing Center for Infectious Disease"/>
            <person name="Wu L."/>
            <person name="Ma J."/>
        </authorList>
    </citation>
    <scope>NUCLEOTIDE SEQUENCE [LARGE SCALE GENOMIC DNA]</scope>
    <source>
        <strain evidence="4">CGMCC 4.7400</strain>
    </source>
</reference>
<evidence type="ECO:0000259" key="2">
    <source>
        <dbReference type="Pfam" id="PF13471"/>
    </source>
</evidence>
<name>A0ABW2VZF7_9ACTN</name>
<dbReference type="EMBL" id="JBHTEB010000001">
    <property type="protein sequence ID" value="MFD0312673.1"/>
    <property type="molecule type" value="Genomic_DNA"/>
</dbReference>
<dbReference type="InterPro" id="IPR053521">
    <property type="entry name" value="McjB-like"/>
</dbReference>
<dbReference type="Proteomes" id="UP001597023">
    <property type="component" value="Unassembled WGS sequence"/>
</dbReference>
<evidence type="ECO:0000313" key="4">
    <source>
        <dbReference type="Proteomes" id="UP001597023"/>
    </source>
</evidence>
<dbReference type="NCBIfam" id="NF033537">
    <property type="entry name" value="lasso_biosyn_B2"/>
    <property type="match status" value="1"/>
</dbReference>
<proteinExistence type="predicted"/>
<evidence type="ECO:0000256" key="1">
    <source>
        <dbReference type="SAM" id="MobiDB-lite"/>
    </source>
</evidence>
<comment type="caution">
    <text evidence="3">The sequence shown here is derived from an EMBL/GenBank/DDBJ whole genome shotgun (WGS) entry which is preliminary data.</text>
</comment>
<feature type="region of interest" description="Disordered" evidence="1">
    <location>
        <begin position="141"/>
        <end position="171"/>
    </location>
</feature>
<feature type="compositionally biased region" description="Basic and acidic residues" evidence="1">
    <location>
        <begin position="159"/>
        <end position="171"/>
    </location>
</feature>
<evidence type="ECO:0000313" key="3">
    <source>
        <dbReference type="EMBL" id="MFD0312673.1"/>
    </source>
</evidence>
<organism evidence="3 4">
    <name type="scientific">Streptomyces flavalbus</name>
    <dbReference type="NCBI Taxonomy" id="2665155"/>
    <lineage>
        <taxon>Bacteria</taxon>
        <taxon>Bacillati</taxon>
        <taxon>Actinomycetota</taxon>
        <taxon>Actinomycetes</taxon>
        <taxon>Kitasatosporales</taxon>
        <taxon>Streptomycetaceae</taxon>
        <taxon>Streptomyces</taxon>
    </lineage>
</organism>
<feature type="compositionally biased region" description="Low complexity" evidence="1">
    <location>
        <begin position="141"/>
        <end position="151"/>
    </location>
</feature>
<dbReference type="Pfam" id="PF13471">
    <property type="entry name" value="Transglut_core3"/>
    <property type="match status" value="1"/>
</dbReference>
<protein>
    <submittedName>
        <fullName evidence="3">Lasso peptide biosynthesis B2 protein</fullName>
    </submittedName>
</protein>
<keyword evidence="4" id="KW-1185">Reference proteome</keyword>
<sequence>MTTPSALQRPGDVPWGRRMAARLVLLPALLLSLLPPRRIRAVLELARRGAVPADGVRAQNARDALCAVSLRCAGPKGCLPRSLGAALLCRLGGTWPTWCTGVRVVPPFTAHAWIEAEGRPVGEGAPDDYFARLVTVAPVTRAAPVRRPAARQSSQPKPTDQRPADQRPADR</sequence>
<gene>
    <name evidence="3" type="ORF">ACFQZ6_00135</name>
</gene>
<dbReference type="InterPro" id="IPR032708">
    <property type="entry name" value="McjB_C"/>
</dbReference>
<accession>A0ABW2VZF7</accession>
<dbReference type="RefSeq" id="WP_381604228.1">
    <property type="nucleotide sequence ID" value="NZ_JBHTEB010000001.1"/>
</dbReference>